<evidence type="ECO:0000256" key="5">
    <source>
        <dbReference type="ARBA" id="ARBA00023163"/>
    </source>
</evidence>
<dbReference type="Gene3D" id="3.30.70.330">
    <property type="match status" value="1"/>
</dbReference>
<dbReference type="InterPro" id="IPR041105">
    <property type="entry name" value="TDP-43_N"/>
</dbReference>
<dbReference type="SUPFAM" id="SSF54928">
    <property type="entry name" value="RNA-binding domain, RBD"/>
    <property type="match status" value="1"/>
</dbReference>
<organism evidence="11 12">
    <name type="scientific">Dreissena polymorpha</name>
    <name type="common">Zebra mussel</name>
    <name type="synonym">Mytilus polymorpha</name>
    <dbReference type="NCBI Taxonomy" id="45954"/>
    <lineage>
        <taxon>Eukaryota</taxon>
        <taxon>Metazoa</taxon>
        <taxon>Spiralia</taxon>
        <taxon>Lophotrochozoa</taxon>
        <taxon>Mollusca</taxon>
        <taxon>Bivalvia</taxon>
        <taxon>Autobranchia</taxon>
        <taxon>Heteroconchia</taxon>
        <taxon>Euheterodonta</taxon>
        <taxon>Imparidentia</taxon>
        <taxon>Neoheterodontei</taxon>
        <taxon>Myida</taxon>
        <taxon>Dreissenoidea</taxon>
        <taxon>Dreissenidae</taxon>
        <taxon>Dreissena</taxon>
    </lineage>
</organism>
<dbReference type="GO" id="GO:0000785">
    <property type="term" value="C:chromatin"/>
    <property type="evidence" value="ECO:0007669"/>
    <property type="project" value="TreeGrafter"/>
</dbReference>
<dbReference type="PROSITE" id="PS50102">
    <property type="entry name" value="RRM"/>
    <property type="match status" value="1"/>
</dbReference>
<dbReference type="GO" id="GO:0005654">
    <property type="term" value="C:nucleoplasm"/>
    <property type="evidence" value="ECO:0007669"/>
    <property type="project" value="TreeGrafter"/>
</dbReference>
<comment type="subcellular location">
    <subcellularLocation>
        <location evidence="1">Nucleus</location>
    </subcellularLocation>
</comment>
<evidence type="ECO:0000256" key="2">
    <source>
        <dbReference type="ARBA" id="ARBA00022664"/>
    </source>
</evidence>
<dbReference type="CDD" id="cd19609">
    <property type="entry name" value="NTD_TDP-43"/>
    <property type="match status" value="1"/>
</dbReference>
<gene>
    <name evidence="11" type="ORF">DPMN_179867</name>
</gene>
<evidence type="ECO:0000313" key="11">
    <source>
        <dbReference type="EMBL" id="KAH3778409.1"/>
    </source>
</evidence>
<keyword evidence="8" id="KW-0694">RNA-binding</keyword>
<keyword evidence="4" id="KW-0805">Transcription regulation</keyword>
<reference evidence="11" key="1">
    <citation type="journal article" date="2019" name="bioRxiv">
        <title>The Genome of the Zebra Mussel, Dreissena polymorpha: A Resource for Invasive Species Research.</title>
        <authorList>
            <person name="McCartney M.A."/>
            <person name="Auch B."/>
            <person name="Kono T."/>
            <person name="Mallez S."/>
            <person name="Zhang Y."/>
            <person name="Obille A."/>
            <person name="Becker A."/>
            <person name="Abrahante J.E."/>
            <person name="Garbe J."/>
            <person name="Badalamenti J.P."/>
            <person name="Herman A."/>
            <person name="Mangelson H."/>
            <person name="Liachko I."/>
            <person name="Sullivan S."/>
            <person name="Sone E.D."/>
            <person name="Koren S."/>
            <person name="Silverstein K.A.T."/>
            <person name="Beckman K.B."/>
            <person name="Gohl D.M."/>
        </authorList>
    </citation>
    <scope>NUCLEOTIDE SEQUENCE</scope>
    <source>
        <strain evidence="11">Duluth1</strain>
        <tissue evidence="11">Whole animal</tissue>
    </source>
</reference>
<dbReference type="Pfam" id="PF18694">
    <property type="entry name" value="TDP-43_N"/>
    <property type="match status" value="1"/>
</dbReference>
<keyword evidence="12" id="KW-1185">Reference proteome</keyword>
<keyword evidence="6" id="KW-0508">mRNA splicing</keyword>
<dbReference type="CDD" id="cd12321">
    <property type="entry name" value="RRM1_TDP43"/>
    <property type="match status" value="1"/>
</dbReference>
<evidence type="ECO:0000256" key="7">
    <source>
        <dbReference type="ARBA" id="ARBA00023242"/>
    </source>
</evidence>
<evidence type="ECO:0000313" key="12">
    <source>
        <dbReference type="Proteomes" id="UP000828390"/>
    </source>
</evidence>
<dbReference type="GO" id="GO:0006397">
    <property type="term" value="P:mRNA processing"/>
    <property type="evidence" value="ECO:0007669"/>
    <property type="project" value="UniProtKB-KW"/>
</dbReference>
<protein>
    <recommendedName>
        <fullName evidence="10">RRM domain-containing protein</fullName>
    </recommendedName>
</protein>
<feature type="domain" description="RRM" evidence="10">
    <location>
        <begin position="112"/>
        <end position="188"/>
    </location>
</feature>
<dbReference type="SMART" id="SM00360">
    <property type="entry name" value="RRM"/>
    <property type="match status" value="1"/>
</dbReference>
<dbReference type="PANTHER" id="PTHR48033:SF9">
    <property type="entry name" value="TAR DNA-BINDING PROTEIN 43"/>
    <property type="match status" value="1"/>
</dbReference>
<evidence type="ECO:0000256" key="4">
    <source>
        <dbReference type="ARBA" id="ARBA00023015"/>
    </source>
</evidence>
<feature type="region of interest" description="Disordered" evidence="9">
    <location>
        <begin position="1"/>
        <end position="25"/>
    </location>
</feature>
<dbReference type="Pfam" id="PF00076">
    <property type="entry name" value="RRM_1"/>
    <property type="match status" value="1"/>
</dbReference>
<dbReference type="PANTHER" id="PTHR48033">
    <property type="entry name" value="RNA-BINDING (RRM/RBD/RNP MOTIFS) FAMILY PROTEIN"/>
    <property type="match status" value="1"/>
</dbReference>
<evidence type="ECO:0000256" key="9">
    <source>
        <dbReference type="SAM" id="MobiDB-lite"/>
    </source>
</evidence>
<name>A0A9D4EFV6_DREPO</name>
<evidence type="ECO:0000256" key="8">
    <source>
        <dbReference type="PROSITE-ProRule" id="PRU00176"/>
    </source>
</evidence>
<dbReference type="Proteomes" id="UP000828390">
    <property type="component" value="Unassembled WGS sequence"/>
</dbReference>
<keyword evidence="3" id="KW-0677">Repeat</keyword>
<keyword evidence="5" id="KW-0804">Transcription</keyword>
<comment type="caution">
    <text evidence="11">The sequence shown here is derived from an EMBL/GenBank/DDBJ whole genome shotgun (WGS) entry which is preliminary data.</text>
</comment>
<evidence type="ECO:0000259" key="10">
    <source>
        <dbReference type="PROSITE" id="PS50102"/>
    </source>
</evidence>
<dbReference type="InterPro" id="IPR012677">
    <property type="entry name" value="Nucleotide-bd_a/b_plait_sf"/>
</dbReference>
<feature type="non-terminal residue" evidence="11">
    <location>
        <position position="1"/>
    </location>
</feature>
<evidence type="ECO:0000256" key="3">
    <source>
        <dbReference type="ARBA" id="ARBA00022737"/>
    </source>
</evidence>
<dbReference type="AlphaFoldDB" id="A0A9D4EFV6"/>
<evidence type="ECO:0000256" key="1">
    <source>
        <dbReference type="ARBA" id="ARBA00004123"/>
    </source>
</evidence>
<dbReference type="EMBL" id="JAIWYP010000009">
    <property type="protein sequence ID" value="KAH3778409.1"/>
    <property type="molecule type" value="Genomic_DNA"/>
</dbReference>
<dbReference type="InterPro" id="IPR000504">
    <property type="entry name" value="RRM_dom"/>
</dbReference>
<feature type="compositionally biased region" description="Acidic residues" evidence="9">
    <location>
        <begin position="10"/>
        <end position="25"/>
    </location>
</feature>
<evidence type="ECO:0000256" key="6">
    <source>
        <dbReference type="ARBA" id="ARBA00023187"/>
    </source>
</evidence>
<dbReference type="InterPro" id="IPR035979">
    <property type="entry name" value="RBD_domain_sf"/>
</dbReference>
<sequence>MSTFVRVTDNESEEPIEIPTEDDGMDQDGTILLSSLVAQFPGACGLKYRSDSGSLRGVRLANGSLYPPNGSWGDTAYIVNFPKATETKRKVDEDAESPVSSKMKRVDTRKCTDLIVLGLPWKSTEDDMKEYFQQFGDLVLTQVKRDVRTGQSKGFGFIKFKEYEAQMRCLATRHRIDGRWCEVNLPNSH</sequence>
<dbReference type="GO" id="GO:0010468">
    <property type="term" value="P:regulation of gene expression"/>
    <property type="evidence" value="ECO:0007669"/>
    <property type="project" value="TreeGrafter"/>
</dbReference>
<keyword evidence="7" id="KW-0539">Nucleus</keyword>
<dbReference type="GO" id="GO:0008380">
    <property type="term" value="P:RNA splicing"/>
    <property type="evidence" value="ECO:0007669"/>
    <property type="project" value="UniProtKB-KW"/>
</dbReference>
<keyword evidence="2" id="KW-0507">mRNA processing</keyword>
<dbReference type="FunFam" id="3.30.70.330:FF:000098">
    <property type="entry name" value="TAR DNA-binding protein 43"/>
    <property type="match status" value="1"/>
</dbReference>
<proteinExistence type="predicted"/>
<accession>A0A9D4EFV6</accession>
<dbReference type="GO" id="GO:0003723">
    <property type="term" value="F:RNA binding"/>
    <property type="evidence" value="ECO:0007669"/>
    <property type="project" value="UniProtKB-UniRule"/>
</dbReference>
<reference evidence="11" key="2">
    <citation type="submission" date="2020-11" db="EMBL/GenBank/DDBJ databases">
        <authorList>
            <person name="McCartney M.A."/>
            <person name="Auch B."/>
            <person name="Kono T."/>
            <person name="Mallez S."/>
            <person name="Becker A."/>
            <person name="Gohl D.M."/>
            <person name="Silverstein K.A.T."/>
            <person name="Koren S."/>
            <person name="Bechman K.B."/>
            <person name="Herman A."/>
            <person name="Abrahante J.E."/>
            <person name="Garbe J."/>
        </authorList>
    </citation>
    <scope>NUCLEOTIDE SEQUENCE</scope>
    <source>
        <strain evidence="11">Duluth1</strain>
        <tissue evidence="11">Whole animal</tissue>
    </source>
</reference>